<keyword evidence="6 9" id="KW-0175">Coiled coil</keyword>
<evidence type="ECO:0000256" key="7">
    <source>
        <dbReference type="ARBA" id="ARBA00023306"/>
    </source>
</evidence>
<dbReference type="RefSeq" id="XP_026605313.1">
    <property type="nucleotide sequence ID" value="XM_026746317.1"/>
</dbReference>
<feature type="compositionally biased region" description="Basic and acidic residues" evidence="10">
    <location>
        <begin position="111"/>
        <end position="125"/>
    </location>
</feature>
<feature type="region of interest" description="Disordered" evidence="10">
    <location>
        <begin position="107"/>
        <end position="142"/>
    </location>
</feature>
<evidence type="ECO:0000259" key="11">
    <source>
        <dbReference type="Pfam" id="PF07557"/>
    </source>
</evidence>
<comment type="similarity">
    <text evidence="2">Belongs to the shugoshin family.</text>
</comment>
<evidence type="ECO:0000256" key="10">
    <source>
        <dbReference type="SAM" id="MobiDB-lite"/>
    </source>
</evidence>
<comment type="caution">
    <text evidence="13">The sequence shown here is derived from an EMBL/GenBank/DDBJ whole genome shotgun (WGS) entry which is preliminary data.</text>
</comment>
<feature type="region of interest" description="Disordered" evidence="10">
    <location>
        <begin position="279"/>
        <end position="350"/>
    </location>
</feature>
<feature type="compositionally biased region" description="Polar residues" evidence="10">
    <location>
        <begin position="317"/>
        <end position="328"/>
    </location>
</feature>
<dbReference type="Proteomes" id="UP000256690">
    <property type="component" value="Unassembled WGS sequence"/>
</dbReference>
<name>A0A3D8SCC0_9EURO</name>
<feature type="domain" description="Shugoshin C-terminal" evidence="11">
    <location>
        <begin position="455"/>
        <end position="478"/>
    </location>
</feature>
<dbReference type="Pfam" id="PF07557">
    <property type="entry name" value="Shugoshin_C"/>
    <property type="match status" value="1"/>
</dbReference>
<evidence type="ECO:0000259" key="12">
    <source>
        <dbReference type="Pfam" id="PF07558"/>
    </source>
</evidence>
<evidence type="ECO:0000313" key="13">
    <source>
        <dbReference type="EMBL" id="RDW83975.1"/>
    </source>
</evidence>
<feature type="compositionally biased region" description="Polar residues" evidence="10">
    <location>
        <begin position="336"/>
        <end position="346"/>
    </location>
</feature>
<evidence type="ECO:0000256" key="8">
    <source>
        <dbReference type="ARBA" id="ARBA00023328"/>
    </source>
</evidence>
<evidence type="ECO:0000256" key="1">
    <source>
        <dbReference type="ARBA" id="ARBA00004584"/>
    </source>
</evidence>
<dbReference type="AlphaFoldDB" id="A0A3D8SCC0"/>
<keyword evidence="4" id="KW-0132">Cell division</keyword>
<keyword evidence="5" id="KW-0159">Chromosome partition</keyword>
<sequence length="657" mass="72815">MARLNESTASSEPIEILKRRFVRQNREIARVNSIQSLRIRSLESEVSHLLSENVSLREQIITLTQDLERYEAARTLHDGVYDVKARLDSKLVELSSLITELGSLPRHYSRSTRERAESARERQPKEIGSTGKVNEGGLEPNLGCDMDGRLPVILEDKFYPRHTLSAQELQEFPGSDTGTPISRDLEDPSEFPDKFAECDDAPIGTAAGLMSTNTIVDYTDEHSLPPNLETRRKKKICTTEIDNDQADSRSTSLLNSKLTRKCGGKRKFSAEDEESLLRTAPAEDDGFQFSRPALSPRLSSHHEHALVDVDSDDLSHEVQSPRPSQTDHCPNRKKVQTSNNTISQVQSKRKVLEPKSTNVNVHSPMTSTISKVYSQNDQGPMERNQKSLPKQRKIDVNRNKNTTPGNLSMASPIIGNAKVKGGNREEKDVKVKSEVPSLHATEHSETAATTDMSNSRPSRRRGAVVSYAEPNLRDKMRRSTNELGPAVSGDKSRKSSSHPDLDPEPQDRKNRHNSTKQARNSSTANWEHDLIGNEAVAGHPHRPETTHGHDQSSSSNGPGIPTSETQAVVLTGRKSRRHSSNPKAPGHDTPTNIMPSTLSVENVCSELVAAYAGSSMNEVPVADELHVRDSQEFVEAIGSMQMTRGQRVAARRKSMML</sequence>
<keyword evidence="3" id="KW-0158">Chromosome</keyword>
<keyword evidence="7" id="KW-0131">Cell cycle</keyword>
<dbReference type="GeneID" id="38114671"/>
<dbReference type="GO" id="GO:0005634">
    <property type="term" value="C:nucleus"/>
    <property type="evidence" value="ECO:0007669"/>
    <property type="project" value="InterPro"/>
</dbReference>
<feature type="compositionally biased region" description="Basic and acidic residues" evidence="10">
    <location>
        <begin position="541"/>
        <end position="550"/>
    </location>
</feature>
<dbReference type="OrthoDB" id="5394106at2759"/>
<proteinExistence type="inferred from homology"/>
<evidence type="ECO:0000256" key="5">
    <source>
        <dbReference type="ARBA" id="ARBA00022829"/>
    </source>
</evidence>
<dbReference type="GO" id="GO:0051301">
    <property type="term" value="P:cell division"/>
    <property type="evidence" value="ECO:0007669"/>
    <property type="project" value="UniProtKB-KW"/>
</dbReference>
<dbReference type="InterPro" id="IPR011515">
    <property type="entry name" value="Shugoshin_C"/>
</dbReference>
<evidence type="ECO:0000256" key="9">
    <source>
        <dbReference type="SAM" id="Coils"/>
    </source>
</evidence>
<evidence type="ECO:0008006" key="15">
    <source>
        <dbReference type="Google" id="ProtNLM"/>
    </source>
</evidence>
<evidence type="ECO:0000313" key="14">
    <source>
        <dbReference type="Proteomes" id="UP000256690"/>
    </source>
</evidence>
<comment type="subcellular location">
    <subcellularLocation>
        <location evidence="1">Chromosome</location>
        <location evidence="1">Centromere</location>
    </subcellularLocation>
</comment>
<feature type="compositionally biased region" description="Polar residues" evidence="10">
    <location>
        <begin position="399"/>
        <end position="409"/>
    </location>
</feature>
<gene>
    <name evidence="13" type="ORF">DSM5745_04301</name>
</gene>
<feature type="compositionally biased region" description="Basic and acidic residues" evidence="10">
    <location>
        <begin position="490"/>
        <end position="508"/>
    </location>
</feature>
<keyword evidence="8" id="KW-0137">Centromere</keyword>
<feature type="coiled-coil region" evidence="9">
    <location>
        <begin position="39"/>
        <end position="73"/>
    </location>
</feature>
<dbReference type="Pfam" id="PF07558">
    <property type="entry name" value="Shugoshin_N"/>
    <property type="match status" value="1"/>
</dbReference>
<protein>
    <recommendedName>
        <fullName evidence="15">Shugoshin C-terminal domain-containing protein</fullName>
    </recommendedName>
</protein>
<feature type="compositionally biased region" description="Basic and acidic residues" evidence="10">
    <location>
        <begin position="471"/>
        <end position="480"/>
    </location>
</feature>
<dbReference type="InterPro" id="IPR011516">
    <property type="entry name" value="Shugoshin_N"/>
</dbReference>
<keyword evidence="14" id="KW-1185">Reference proteome</keyword>
<dbReference type="EMBL" id="PVWQ01000004">
    <property type="protein sequence ID" value="RDW83975.1"/>
    <property type="molecule type" value="Genomic_DNA"/>
</dbReference>
<feature type="compositionally biased region" description="Polar residues" evidence="10">
    <location>
        <begin position="515"/>
        <end position="525"/>
    </location>
</feature>
<evidence type="ECO:0000256" key="4">
    <source>
        <dbReference type="ARBA" id="ARBA00022618"/>
    </source>
</evidence>
<dbReference type="GO" id="GO:0000779">
    <property type="term" value="C:condensed chromosome, centromeric region"/>
    <property type="evidence" value="ECO:0007669"/>
    <property type="project" value="UniProtKB-ARBA"/>
</dbReference>
<evidence type="ECO:0000256" key="6">
    <source>
        <dbReference type="ARBA" id="ARBA00023054"/>
    </source>
</evidence>
<feature type="compositionally biased region" description="Basic and acidic residues" evidence="10">
    <location>
        <begin position="422"/>
        <end position="433"/>
    </location>
</feature>
<accession>A0A3D8SCC0</accession>
<feature type="domain" description="Shugoshin N-terminal coiled-coil" evidence="12">
    <location>
        <begin position="17"/>
        <end position="61"/>
    </location>
</feature>
<evidence type="ECO:0000256" key="2">
    <source>
        <dbReference type="ARBA" id="ARBA00010845"/>
    </source>
</evidence>
<feature type="region of interest" description="Disordered" evidence="10">
    <location>
        <begin position="373"/>
        <end position="595"/>
    </location>
</feature>
<reference evidence="13 14" key="1">
    <citation type="journal article" date="2018" name="IMA Fungus">
        <title>IMA Genome-F 9: Draft genome sequence of Annulohypoxylon stygium, Aspergillus mulundensis, Berkeleyomyces basicola (syn. Thielaviopsis basicola), Ceratocystis smalleyi, two Cercospora beticola strains, Coleophoma cylindrospora, Fusarium fracticaudum, Phialophora cf. hyalina, and Morchella septimelata.</title>
        <authorList>
            <person name="Wingfield B.D."/>
            <person name="Bills G.F."/>
            <person name="Dong Y."/>
            <person name="Huang W."/>
            <person name="Nel W.J."/>
            <person name="Swalarsk-Parry B.S."/>
            <person name="Vaghefi N."/>
            <person name="Wilken P.M."/>
            <person name="An Z."/>
            <person name="de Beer Z.W."/>
            <person name="De Vos L."/>
            <person name="Chen L."/>
            <person name="Duong T.A."/>
            <person name="Gao Y."/>
            <person name="Hammerbacher A."/>
            <person name="Kikkert J.R."/>
            <person name="Li Y."/>
            <person name="Li H."/>
            <person name="Li K."/>
            <person name="Li Q."/>
            <person name="Liu X."/>
            <person name="Ma X."/>
            <person name="Naidoo K."/>
            <person name="Pethybridge S.J."/>
            <person name="Sun J."/>
            <person name="Steenkamp E.T."/>
            <person name="van der Nest M.A."/>
            <person name="van Wyk S."/>
            <person name="Wingfield M.J."/>
            <person name="Xiong C."/>
            <person name="Yue Q."/>
            <person name="Zhang X."/>
        </authorList>
    </citation>
    <scope>NUCLEOTIDE SEQUENCE [LARGE SCALE GENOMIC DNA]</scope>
    <source>
        <strain evidence="13 14">DSM 5745</strain>
    </source>
</reference>
<feature type="compositionally biased region" description="Polar residues" evidence="10">
    <location>
        <begin position="551"/>
        <end position="568"/>
    </location>
</feature>
<organism evidence="13 14">
    <name type="scientific">Aspergillus mulundensis</name>
    <dbReference type="NCBI Taxonomy" id="1810919"/>
    <lineage>
        <taxon>Eukaryota</taxon>
        <taxon>Fungi</taxon>
        <taxon>Dikarya</taxon>
        <taxon>Ascomycota</taxon>
        <taxon>Pezizomycotina</taxon>
        <taxon>Eurotiomycetes</taxon>
        <taxon>Eurotiomycetidae</taxon>
        <taxon>Eurotiales</taxon>
        <taxon>Aspergillaceae</taxon>
        <taxon>Aspergillus</taxon>
        <taxon>Aspergillus subgen. Nidulantes</taxon>
    </lineage>
</organism>
<evidence type="ECO:0000256" key="3">
    <source>
        <dbReference type="ARBA" id="ARBA00022454"/>
    </source>
</evidence>
<dbReference type="GO" id="GO:0045132">
    <property type="term" value="P:meiotic chromosome segregation"/>
    <property type="evidence" value="ECO:0007669"/>
    <property type="project" value="InterPro"/>
</dbReference>